<dbReference type="AlphaFoldDB" id="A0A5N5SJF7"/>
<organism evidence="1 2">
    <name type="scientific">Armadillidium nasatum</name>
    <dbReference type="NCBI Taxonomy" id="96803"/>
    <lineage>
        <taxon>Eukaryota</taxon>
        <taxon>Metazoa</taxon>
        <taxon>Ecdysozoa</taxon>
        <taxon>Arthropoda</taxon>
        <taxon>Crustacea</taxon>
        <taxon>Multicrustacea</taxon>
        <taxon>Malacostraca</taxon>
        <taxon>Eumalacostraca</taxon>
        <taxon>Peracarida</taxon>
        <taxon>Isopoda</taxon>
        <taxon>Oniscidea</taxon>
        <taxon>Crinocheta</taxon>
        <taxon>Armadillidiidae</taxon>
        <taxon>Armadillidium</taxon>
    </lineage>
</organism>
<evidence type="ECO:0000313" key="1">
    <source>
        <dbReference type="EMBL" id="KAB7494194.1"/>
    </source>
</evidence>
<feature type="non-terminal residue" evidence="1">
    <location>
        <position position="54"/>
    </location>
</feature>
<gene>
    <name evidence="1" type="ORF">Anas_08572</name>
</gene>
<reference evidence="1 2" key="1">
    <citation type="journal article" date="2019" name="PLoS Biol.">
        <title>Sex chromosomes control vertical transmission of feminizing Wolbachia symbionts in an isopod.</title>
        <authorList>
            <person name="Becking T."/>
            <person name="Chebbi M.A."/>
            <person name="Giraud I."/>
            <person name="Moumen B."/>
            <person name="Laverre T."/>
            <person name="Caubet Y."/>
            <person name="Peccoud J."/>
            <person name="Gilbert C."/>
            <person name="Cordaux R."/>
        </authorList>
    </citation>
    <scope>NUCLEOTIDE SEQUENCE [LARGE SCALE GENOMIC DNA]</scope>
    <source>
        <strain evidence="1">ANa2</strain>
        <tissue evidence="1">Whole body excluding digestive tract and cuticle</tissue>
    </source>
</reference>
<dbReference type="EMBL" id="SEYY01024342">
    <property type="protein sequence ID" value="KAB7494194.1"/>
    <property type="molecule type" value="Genomic_DNA"/>
</dbReference>
<keyword evidence="2" id="KW-1185">Reference proteome</keyword>
<accession>A0A5N5SJF7</accession>
<sequence length="54" mass="6187">MKCGAVMHMSFNKIPDNLQFLQNVYLFHISASLPVTGHPTEICKKTIREILKKD</sequence>
<protein>
    <submittedName>
        <fullName evidence="1">Uncharacterized protein</fullName>
    </submittedName>
</protein>
<comment type="caution">
    <text evidence="1">The sequence shown here is derived from an EMBL/GenBank/DDBJ whole genome shotgun (WGS) entry which is preliminary data.</text>
</comment>
<name>A0A5N5SJF7_9CRUS</name>
<dbReference type="Proteomes" id="UP000326759">
    <property type="component" value="Unassembled WGS sequence"/>
</dbReference>
<evidence type="ECO:0000313" key="2">
    <source>
        <dbReference type="Proteomes" id="UP000326759"/>
    </source>
</evidence>
<proteinExistence type="predicted"/>